<dbReference type="RefSeq" id="WP_179817279.1">
    <property type="nucleotide sequence ID" value="NZ_JACBZD010000002.1"/>
</dbReference>
<keyword evidence="8" id="KW-1185">Reference proteome</keyword>
<keyword evidence="2" id="KW-0328">Glycosyltransferase</keyword>
<evidence type="ECO:0000256" key="2">
    <source>
        <dbReference type="ARBA" id="ARBA00022676"/>
    </source>
</evidence>
<dbReference type="Proteomes" id="UP000567795">
    <property type="component" value="Unassembled WGS sequence"/>
</dbReference>
<dbReference type="InterPro" id="IPR001296">
    <property type="entry name" value="Glyco_trans_1"/>
</dbReference>
<evidence type="ECO:0000259" key="5">
    <source>
        <dbReference type="Pfam" id="PF00534"/>
    </source>
</evidence>
<evidence type="ECO:0000313" key="8">
    <source>
        <dbReference type="Proteomes" id="UP000567795"/>
    </source>
</evidence>
<accession>A0A853A2W4</accession>
<dbReference type="SUPFAM" id="SSF53756">
    <property type="entry name" value="UDP-Glycosyltransferase/glycogen phosphorylase"/>
    <property type="match status" value="1"/>
</dbReference>
<comment type="caution">
    <text evidence="7">The sequence shown here is derived from an EMBL/GenBank/DDBJ whole genome shotgun (WGS) entry which is preliminary data.</text>
</comment>
<feature type="region of interest" description="Disordered" evidence="4">
    <location>
        <begin position="441"/>
        <end position="521"/>
    </location>
</feature>
<dbReference type="InterPro" id="IPR028098">
    <property type="entry name" value="Glyco_trans_4-like_N"/>
</dbReference>
<protein>
    <recommendedName>
        <fullName evidence="1">D-inositol 3-phosphate glycosyltransferase</fullName>
    </recommendedName>
</protein>
<gene>
    <name evidence="7" type="ORF">FHU37_005506</name>
</gene>
<sequence>MPDHTADPHRTPTGRSGRRLAVVTPWYPSENNPFAGAFVQAATAAVAPRFAEVDVYHPEDWAGPARPLHAEVVRTALERLVGRPGRAPVGIEPVPLPEGRLTRVPVPVFPRRDYAAWGLAHERALRSVLPTGRVEAEVVHAHVGVYGGWAATRLARPDARVVLTEHATFLRRVLRQPEARRMYEEVLERVEVLMCVGGYLRGQLAGYFPRHAHKFRIVPNVVDFAALPPRPEPVRALDRWLFVGRLIEQKGVPVLLEAFALAARENPRATLTLVGSGRLEEALRARADELGLAGRVRFLGPVPPQEIAACLHAHDLLVHASRFETFGMTVVEAVATGTPVLVTRSYGPEETLAGLDGVAGRLVDVSDDPHVLLEGYRWLRAGLGRLDMARARAVLRDRYGAEAVADRLAAVYAGREPAPVPGVEAPGDDGAVGAAVPEAAGRTSVSGGVPGEGATAVPHRPAVQPSGPEGDSVPEGAGGEPMAGEPPEPPAGASGVAGGDSTRRAPGTPVTAPGAGAALSAPAAATDPADWSIPAVLARWAVPVGPVEPASPASPAAATASGATVSAGAVAPAAGVEAQAPARVVLLALNTQRARRIKNHAAYLVARGVAVDLVTVHADPWRELGLDPRVRIFTLREGEGRHPIPRGERLLAYRVPRKALALLRTRVDATPRGRRVELAAAVLEMAHTRVADAFHRKLFIRAYRVIRPYLLWRVARAHVLERLRAERADLVVVCDANAIPIGWHLARRHPELEVSLSLDRERFAARTVVDPGVDPSRFAAPVEPRPVEPRPGEDDARPGADARPGTDRRARPVPGRGSRGGVPGVAAADVTASEATASEVAASEVALAESAAADGTSRAARRPRGAGGAPSGPRPTGPHRDGGLADATPHTDS</sequence>
<evidence type="ECO:0000259" key="6">
    <source>
        <dbReference type="Pfam" id="PF13439"/>
    </source>
</evidence>
<reference evidence="7 8" key="1">
    <citation type="submission" date="2020-07" db="EMBL/GenBank/DDBJ databases">
        <title>Sequencing the genomes of 1000 actinobacteria strains.</title>
        <authorList>
            <person name="Klenk H.-P."/>
        </authorList>
    </citation>
    <scope>NUCLEOTIDE SEQUENCE [LARGE SCALE GENOMIC DNA]</scope>
    <source>
        <strain evidence="7 8">DSM 42178</strain>
    </source>
</reference>
<dbReference type="AlphaFoldDB" id="A0A853A2W4"/>
<name>A0A853A2W4_9ACTN</name>
<evidence type="ECO:0000256" key="3">
    <source>
        <dbReference type="ARBA" id="ARBA00022679"/>
    </source>
</evidence>
<feature type="compositionally biased region" description="Basic and acidic residues" evidence="4">
    <location>
        <begin position="878"/>
        <end position="893"/>
    </location>
</feature>
<organism evidence="7 8">
    <name type="scientific">Allostreptomyces psammosilenae</name>
    <dbReference type="NCBI Taxonomy" id="1892865"/>
    <lineage>
        <taxon>Bacteria</taxon>
        <taxon>Bacillati</taxon>
        <taxon>Actinomycetota</taxon>
        <taxon>Actinomycetes</taxon>
        <taxon>Kitasatosporales</taxon>
        <taxon>Streptomycetaceae</taxon>
        <taxon>Allostreptomyces</taxon>
    </lineage>
</organism>
<dbReference type="EMBL" id="JACBZD010000002">
    <property type="protein sequence ID" value="NYI08477.1"/>
    <property type="molecule type" value="Genomic_DNA"/>
</dbReference>
<keyword evidence="3 7" id="KW-0808">Transferase</keyword>
<dbReference type="Pfam" id="PF13439">
    <property type="entry name" value="Glyco_transf_4"/>
    <property type="match status" value="1"/>
</dbReference>
<feature type="domain" description="Glycosyl transferase family 1" evidence="5">
    <location>
        <begin position="241"/>
        <end position="375"/>
    </location>
</feature>
<dbReference type="PANTHER" id="PTHR12526:SF630">
    <property type="entry name" value="GLYCOSYLTRANSFERASE"/>
    <property type="match status" value="1"/>
</dbReference>
<dbReference type="GO" id="GO:0016757">
    <property type="term" value="F:glycosyltransferase activity"/>
    <property type="evidence" value="ECO:0007669"/>
    <property type="project" value="UniProtKB-KW"/>
</dbReference>
<evidence type="ECO:0000256" key="1">
    <source>
        <dbReference type="ARBA" id="ARBA00021292"/>
    </source>
</evidence>
<evidence type="ECO:0000313" key="7">
    <source>
        <dbReference type="EMBL" id="NYI08477.1"/>
    </source>
</evidence>
<feature type="region of interest" description="Disordered" evidence="4">
    <location>
        <begin position="774"/>
        <end position="893"/>
    </location>
</feature>
<dbReference type="PANTHER" id="PTHR12526">
    <property type="entry name" value="GLYCOSYLTRANSFERASE"/>
    <property type="match status" value="1"/>
</dbReference>
<feature type="compositionally biased region" description="Basic and acidic residues" evidence="4">
    <location>
        <begin position="785"/>
        <end position="810"/>
    </location>
</feature>
<feature type="compositionally biased region" description="Low complexity" evidence="4">
    <location>
        <begin position="824"/>
        <end position="858"/>
    </location>
</feature>
<evidence type="ECO:0000256" key="4">
    <source>
        <dbReference type="SAM" id="MobiDB-lite"/>
    </source>
</evidence>
<feature type="domain" description="Glycosyltransferase subfamily 4-like N-terminal" evidence="6">
    <location>
        <begin position="95"/>
        <end position="224"/>
    </location>
</feature>
<dbReference type="Pfam" id="PF00534">
    <property type="entry name" value="Glycos_transf_1"/>
    <property type="match status" value="1"/>
</dbReference>
<dbReference type="Gene3D" id="3.40.50.2000">
    <property type="entry name" value="Glycogen Phosphorylase B"/>
    <property type="match status" value="2"/>
</dbReference>
<feature type="compositionally biased region" description="Low complexity" evidence="4">
    <location>
        <begin position="505"/>
        <end position="521"/>
    </location>
</feature>
<proteinExistence type="predicted"/>